<dbReference type="STRING" id="344882.ABB29_07495"/>
<feature type="chain" id="PRO_5006394870" evidence="1">
    <location>
        <begin position="23"/>
        <end position="206"/>
    </location>
</feature>
<dbReference type="Pfam" id="PF03922">
    <property type="entry name" value="OmpW"/>
    <property type="match status" value="1"/>
</dbReference>
<protein>
    <submittedName>
        <fullName evidence="2">Membrane protein</fullName>
    </submittedName>
</protein>
<evidence type="ECO:0000256" key="1">
    <source>
        <dbReference type="SAM" id="SignalP"/>
    </source>
</evidence>
<dbReference type="InterPro" id="IPR011250">
    <property type="entry name" value="OMP/PagP_B-barrel"/>
</dbReference>
<comment type="caution">
    <text evidence="2">The sequence shown here is derived from an EMBL/GenBank/DDBJ whole genome shotgun (WGS) entry which is preliminary data.</text>
</comment>
<reference evidence="2 3" key="1">
    <citation type="submission" date="2015-05" db="EMBL/GenBank/DDBJ databases">
        <title>Genome sequencing and analysis of members of genus Stenotrophomonas.</title>
        <authorList>
            <person name="Patil P.P."/>
            <person name="Midha S."/>
            <person name="Patil P.B."/>
        </authorList>
    </citation>
    <scope>NUCLEOTIDE SEQUENCE [LARGE SCALE GENOMIC DNA]</scope>
    <source>
        <strain evidence="2 3">DSM 21858</strain>
    </source>
</reference>
<dbReference type="PROSITE" id="PS51257">
    <property type="entry name" value="PROKAR_LIPOPROTEIN"/>
    <property type="match status" value="1"/>
</dbReference>
<dbReference type="EMBL" id="LDJL01000007">
    <property type="protein sequence ID" value="KRG70200.1"/>
    <property type="molecule type" value="Genomic_DNA"/>
</dbReference>
<dbReference type="Proteomes" id="UP000052052">
    <property type="component" value="Unassembled WGS sequence"/>
</dbReference>
<proteinExistence type="predicted"/>
<evidence type="ECO:0000313" key="3">
    <source>
        <dbReference type="Proteomes" id="UP000052052"/>
    </source>
</evidence>
<accession>A0A0R0CYK0</accession>
<feature type="signal peptide" evidence="1">
    <location>
        <begin position="1"/>
        <end position="22"/>
    </location>
</feature>
<dbReference type="RefSeq" id="WP_057658003.1">
    <property type="nucleotide sequence ID" value="NZ_LDJL01000007.1"/>
</dbReference>
<keyword evidence="3" id="KW-1185">Reference proteome</keyword>
<dbReference type="SUPFAM" id="SSF56925">
    <property type="entry name" value="OMPA-like"/>
    <property type="match status" value="1"/>
</dbReference>
<keyword evidence="1" id="KW-0732">Signal</keyword>
<gene>
    <name evidence="2" type="ORF">ABB29_07495</name>
</gene>
<dbReference type="PANTHER" id="PTHR36920">
    <property type="match status" value="1"/>
</dbReference>
<dbReference type="OrthoDB" id="9807574at2"/>
<dbReference type="Gene3D" id="2.40.160.20">
    <property type="match status" value="1"/>
</dbReference>
<organism evidence="2 3">
    <name type="scientific">Pseudoxanthomonas dokdonensis</name>
    <dbReference type="NCBI Taxonomy" id="344882"/>
    <lineage>
        <taxon>Bacteria</taxon>
        <taxon>Pseudomonadati</taxon>
        <taxon>Pseudomonadota</taxon>
        <taxon>Gammaproteobacteria</taxon>
        <taxon>Lysobacterales</taxon>
        <taxon>Lysobacteraceae</taxon>
        <taxon>Pseudoxanthomonas</taxon>
    </lineage>
</organism>
<sequence length="206" mass="21791">MKSTLLLSTFVLAACAAAPAMAQSKGDWTLGVGIHAVNPDADSGKLVNGTLPVNIESSVRPTFTGEYFIADHLGIELLASTPFKHTINAGGLGRIGTAKQLPPTLSLQYHFNDLGRFSPFVGVGLNYTTFFDEDAAGPLDGQKLKLGDSWGAAAHVGVDIAVNDNSAFRIDARWIDIDTDVKLDGQNIGTAHVDPTVYGVAYVITF</sequence>
<name>A0A0R0CYK0_9GAMM</name>
<dbReference type="PATRIC" id="fig|344882.3.peg.2843"/>
<dbReference type="PANTHER" id="PTHR36920:SF1">
    <property type="entry name" value="OUTER MEMBRANE PROTEIN W"/>
    <property type="match status" value="1"/>
</dbReference>
<dbReference type="AlphaFoldDB" id="A0A0R0CYK0"/>
<evidence type="ECO:0000313" key="2">
    <source>
        <dbReference type="EMBL" id="KRG70200.1"/>
    </source>
</evidence>
<dbReference type="InterPro" id="IPR005618">
    <property type="entry name" value="OMPW"/>
</dbReference>
<dbReference type="GO" id="GO:0019867">
    <property type="term" value="C:outer membrane"/>
    <property type="evidence" value="ECO:0007669"/>
    <property type="project" value="InterPro"/>
</dbReference>
<dbReference type="GO" id="GO:0055085">
    <property type="term" value="P:transmembrane transport"/>
    <property type="evidence" value="ECO:0007669"/>
    <property type="project" value="TreeGrafter"/>
</dbReference>